<evidence type="ECO:0000256" key="9">
    <source>
        <dbReference type="ARBA" id="ARBA00023033"/>
    </source>
</evidence>
<keyword evidence="7" id="KW-0560">Oxidoreductase</keyword>
<dbReference type="Pfam" id="PF00067">
    <property type="entry name" value="p450"/>
    <property type="match status" value="1"/>
</dbReference>
<dbReference type="GO" id="GO:0016020">
    <property type="term" value="C:membrane"/>
    <property type="evidence" value="ECO:0007669"/>
    <property type="project" value="UniProtKB-SubCell"/>
</dbReference>
<keyword evidence="9" id="KW-0503">Monooxygenase</keyword>
<dbReference type="InterPro" id="IPR036396">
    <property type="entry name" value="Cyt_P450_sf"/>
</dbReference>
<keyword evidence="3" id="KW-0349">Heme</keyword>
<evidence type="ECO:0000256" key="6">
    <source>
        <dbReference type="ARBA" id="ARBA00022989"/>
    </source>
</evidence>
<dbReference type="Proteomes" id="UP001188597">
    <property type="component" value="Unassembled WGS sequence"/>
</dbReference>
<comment type="similarity">
    <text evidence="2">Belongs to the cytochrome P450 family.</text>
</comment>
<keyword evidence="12" id="KW-1185">Reference proteome</keyword>
<evidence type="ECO:0000256" key="3">
    <source>
        <dbReference type="ARBA" id="ARBA00022617"/>
    </source>
</evidence>
<comment type="caution">
    <text evidence="11">The sequence shown here is derived from an EMBL/GenBank/DDBJ whole genome shotgun (WGS) entry which is preliminary data.</text>
</comment>
<dbReference type="InterPro" id="IPR001128">
    <property type="entry name" value="Cyt_P450"/>
</dbReference>
<dbReference type="Gene3D" id="1.10.630.10">
    <property type="entry name" value="Cytochrome P450"/>
    <property type="match status" value="1"/>
</dbReference>
<organism evidence="11 12">
    <name type="scientific">Escallonia herrerae</name>
    <dbReference type="NCBI Taxonomy" id="1293975"/>
    <lineage>
        <taxon>Eukaryota</taxon>
        <taxon>Viridiplantae</taxon>
        <taxon>Streptophyta</taxon>
        <taxon>Embryophyta</taxon>
        <taxon>Tracheophyta</taxon>
        <taxon>Spermatophyta</taxon>
        <taxon>Magnoliopsida</taxon>
        <taxon>eudicotyledons</taxon>
        <taxon>Gunneridae</taxon>
        <taxon>Pentapetalae</taxon>
        <taxon>asterids</taxon>
        <taxon>campanulids</taxon>
        <taxon>Escalloniales</taxon>
        <taxon>Escalloniaceae</taxon>
        <taxon>Escallonia</taxon>
    </lineage>
</organism>
<dbReference type="GO" id="GO:0005506">
    <property type="term" value="F:iron ion binding"/>
    <property type="evidence" value="ECO:0007669"/>
    <property type="project" value="InterPro"/>
</dbReference>
<keyword evidence="4" id="KW-0812">Transmembrane</keyword>
<keyword evidence="10" id="KW-0472">Membrane</keyword>
<reference evidence="11" key="1">
    <citation type="submission" date="2022-12" db="EMBL/GenBank/DDBJ databases">
        <title>Draft genome assemblies for two species of Escallonia (Escalloniales).</title>
        <authorList>
            <person name="Chanderbali A."/>
            <person name="Dervinis C."/>
            <person name="Anghel I."/>
            <person name="Soltis D."/>
            <person name="Soltis P."/>
            <person name="Zapata F."/>
        </authorList>
    </citation>
    <scope>NUCLEOTIDE SEQUENCE</scope>
    <source>
        <strain evidence="11">UCBG64.0493</strain>
        <tissue evidence="11">Leaf</tissue>
    </source>
</reference>
<evidence type="ECO:0000256" key="2">
    <source>
        <dbReference type="ARBA" id="ARBA00010617"/>
    </source>
</evidence>
<accession>A0AA88VEL4</accession>
<evidence type="ECO:0000256" key="7">
    <source>
        <dbReference type="ARBA" id="ARBA00023002"/>
    </source>
</evidence>
<evidence type="ECO:0008006" key="13">
    <source>
        <dbReference type="Google" id="ProtNLM"/>
    </source>
</evidence>
<dbReference type="PANTHER" id="PTHR24282">
    <property type="entry name" value="CYTOCHROME P450 FAMILY MEMBER"/>
    <property type="match status" value="1"/>
</dbReference>
<evidence type="ECO:0000256" key="4">
    <source>
        <dbReference type="ARBA" id="ARBA00022692"/>
    </source>
</evidence>
<dbReference type="InterPro" id="IPR050665">
    <property type="entry name" value="Cytochrome_P450_Monooxygen"/>
</dbReference>
<evidence type="ECO:0000313" key="12">
    <source>
        <dbReference type="Proteomes" id="UP001188597"/>
    </source>
</evidence>
<comment type="subcellular location">
    <subcellularLocation>
        <location evidence="1">Membrane</location>
    </subcellularLocation>
</comment>
<dbReference type="EMBL" id="JAVXUP010001936">
    <property type="protein sequence ID" value="KAK3006877.1"/>
    <property type="molecule type" value="Genomic_DNA"/>
</dbReference>
<dbReference type="GO" id="GO:0016705">
    <property type="term" value="F:oxidoreductase activity, acting on paired donors, with incorporation or reduction of molecular oxygen"/>
    <property type="evidence" value="ECO:0007669"/>
    <property type="project" value="InterPro"/>
</dbReference>
<dbReference type="GO" id="GO:0004497">
    <property type="term" value="F:monooxygenase activity"/>
    <property type="evidence" value="ECO:0007669"/>
    <property type="project" value="UniProtKB-KW"/>
</dbReference>
<dbReference type="GO" id="GO:0020037">
    <property type="term" value="F:heme binding"/>
    <property type="evidence" value="ECO:0007669"/>
    <property type="project" value="InterPro"/>
</dbReference>
<protein>
    <recommendedName>
        <fullName evidence="13">Cytochrome P450</fullName>
    </recommendedName>
</protein>
<keyword evidence="5" id="KW-0479">Metal-binding</keyword>
<sequence length="318" mass="36072">MLSLVAGSTATMLESWERKVGNEEGCVKIGVGRDLRSLLADITARACFGNNHLQAKKAFLKLDDLQKILSNGNIGVPSLRYMPTKPNSEAWQLEKEINSMIICMVRARSQATSKRISLSHYGDYSKDMQNTWIIARTYTLHATIPRPPQYYAHLDWQACIRTKMHDICGDNLPDVDILRTAFELYKIRASLLTMVIQETLCLYPSVPNMVRETMQDVSLNSIHIPKGVNLYITRPTLHQDPNLWGIDTLQELAYLHRSTCHLGLGHVFGAGQHFSMAELKVILSQILSRFSFTLSHRHSPALRLVIEPEHGVYPHIRK</sequence>
<evidence type="ECO:0000313" key="11">
    <source>
        <dbReference type="EMBL" id="KAK3006877.1"/>
    </source>
</evidence>
<name>A0AA88VEL4_9ASTE</name>
<proteinExistence type="inferred from homology"/>
<dbReference type="SUPFAM" id="SSF48264">
    <property type="entry name" value="Cytochrome P450"/>
    <property type="match status" value="1"/>
</dbReference>
<evidence type="ECO:0000256" key="1">
    <source>
        <dbReference type="ARBA" id="ARBA00004370"/>
    </source>
</evidence>
<evidence type="ECO:0000256" key="10">
    <source>
        <dbReference type="ARBA" id="ARBA00023136"/>
    </source>
</evidence>
<evidence type="ECO:0000256" key="5">
    <source>
        <dbReference type="ARBA" id="ARBA00022723"/>
    </source>
</evidence>
<dbReference type="PANTHER" id="PTHR24282:SF260">
    <property type="entry name" value="CYTOCHROME P450 714C2-LIKE"/>
    <property type="match status" value="1"/>
</dbReference>
<dbReference type="AlphaFoldDB" id="A0AA88VEL4"/>
<keyword evidence="6" id="KW-1133">Transmembrane helix</keyword>
<evidence type="ECO:0000256" key="8">
    <source>
        <dbReference type="ARBA" id="ARBA00023004"/>
    </source>
</evidence>
<feature type="non-terminal residue" evidence="11">
    <location>
        <position position="318"/>
    </location>
</feature>
<keyword evidence="8" id="KW-0408">Iron</keyword>
<gene>
    <name evidence="11" type="ORF">RJ639_016389</name>
</gene>